<accession>A0A645GQF8</accession>
<name>A0A645GQF8_9ZZZZ</name>
<comment type="caution">
    <text evidence="1">The sequence shown here is derived from an EMBL/GenBank/DDBJ whole genome shotgun (WGS) entry which is preliminary data.</text>
</comment>
<protein>
    <submittedName>
        <fullName evidence="1">Uncharacterized protein</fullName>
    </submittedName>
</protein>
<proteinExistence type="predicted"/>
<gene>
    <name evidence="1" type="ORF">SDC9_175902</name>
</gene>
<reference evidence="1" key="1">
    <citation type="submission" date="2019-08" db="EMBL/GenBank/DDBJ databases">
        <authorList>
            <person name="Kucharzyk K."/>
            <person name="Murdoch R.W."/>
            <person name="Higgins S."/>
            <person name="Loffler F."/>
        </authorList>
    </citation>
    <scope>NUCLEOTIDE SEQUENCE</scope>
</reference>
<organism evidence="1">
    <name type="scientific">bioreactor metagenome</name>
    <dbReference type="NCBI Taxonomy" id="1076179"/>
    <lineage>
        <taxon>unclassified sequences</taxon>
        <taxon>metagenomes</taxon>
        <taxon>ecological metagenomes</taxon>
    </lineage>
</organism>
<dbReference type="EMBL" id="VSSQ01078764">
    <property type="protein sequence ID" value="MPN28460.1"/>
    <property type="molecule type" value="Genomic_DNA"/>
</dbReference>
<evidence type="ECO:0000313" key="1">
    <source>
        <dbReference type="EMBL" id="MPN28460.1"/>
    </source>
</evidence>
<dbReference type="AlphaFoldDB" id="A0A645GQF8"/>
<sequence>MHRRHILFDQFLADQTQGIVATDLVMHWHRMRVRIADQRFADRQFQRRESLIAELLRELHHARLTDARFGGQLLRTEVAGSVGLYQKIVREFFITLRKSRVALSDAN</sequence>